<dbReference type="Pfam" id="PF04505">
    <property type="entry name" value="CD225"/>
    <property type="match status" value="1"/>
</dbReference>
<comment type="caution">
    <text evidence="8">The sequence shown here is derived from an EMBL/GenBank/DDBJ whole genome shotgun (WGS) entry which is preliminary data.</text>
</comment>
<dbReference type="AlphaFoldDB" id="A0A9D2ASD6"/>
<keyword evidence="2 6" id="KW-0812">Transmembrane</keyword>
<dbReference type="PANTHER" id="PTHR14948:SF44">
    <property type="entry name" value="PROLINE-RICH TRANSMEMBRANE PROTEIN 1-LIKE"/>
    <property type="match status" value="1"/>
</dbReference>
<dbReference type="InterPro" id="IPR051423">
    <property type="entry name" value="CD225/Dispanin"/>
</dbReference>
<evidence type="ECO:0000256" key="5">
    <source>
        <dbReference type="SAM" id="MobiDB-lite"/>
    </source>
</evidence>
<evidence type="ECO:0000259" key="7">
    <source>
        <dbReference type="Pfam" id="PF13240"/>
    </source>
</evidence>
<dbReference type="EMBL" id="DXFA01000107">
    <property type="protein sequence ID" value="HIX48562.1"/>
    <property type="molecule type" value="Genomic_DNA"/>
</dbReference>
<proteinExistence type="predicted"/>
<dbReference type="Pfam" id="PF13240">
    <property type="entry name" value="Zn_Ribbon_1"/>
    <property type="match status" value="1"/>
</dbReference>
<accession>A0A9D2ASD6</accession>
<name>A0A9D2ASD6_9FIRM</name>
<evidence type="ECO:0000256" key="1">
    <source>
        <dbReference type="ARBA" id="ARBA00004370"/>
    </source>
</evidence>
<reference evidence="8" key="1">
    <citation type="journal article" date="2021" name="PeerJ">
        <title>Extensive microbial diversity within the chicken gut microbiome revealed by metagenomics and culture.</title>
        <authorList>
            <person name="Gilroy R."/>
            <person name="Ravi A."/>
            <person name="Getino M."/>
            <person name="Pursley I."/>
            <person name="Horton D.L."/>
            <person name="Alikhan N.F."/>
            <person name="Baker D."/>
            <person name="Gharbi K."/>
            <person name="Hall N."/>
            <person name="Watson M."/>
            <person name="Adriaenssens E.M."/>
            <person name="Foster-Nyarko E."/>
            <person name="Jarju S."/>
            <person name="Secka A."/>
            <person name="Antonio M."/>
            <person name="Oren A."/>
            <person name="Chaudhuri R.R."/>
            <person name="La Ragione R."/>
            <person name="Hildebrand F."/>
            <person name="Pallen M.J."/>
        </authorList>
    </citation>
    <scope>NUCLEOTIDE SEQUENCE</scope>
    <source>
        <strain evidence="8">ChiSjej5B23-15282</strain>
    </source>
</reference>
<evidence type="ECO:0000256" key="4">
    <source>
        <dbReference type="ARBA" id="ARBA00023136"/>
    </source>
</evidence>
<keyword evidence="4 6" id="KW-0472">Membrane</keyword>
<evidence type="ECO:0000313" key="9">
    <source>
        <dbReference type="Proteomes" id="UP000824243"/>
    </source>
</evidence>
<dbReference type="GO" id="GO:0016020">
    <property type="term" value="C:membrane"/>
    <property type="evidence" value="ECO:0007669"/>
    <property type="project" value="UniProtKB-SubCell"/>
</dbReference>
<evidence type="ECO:0000256" key="6">
    <source>
        <dbReference type="SAM" id="Phobius"/>
    </source>
</evidence>
<sequence>MNCVKCYQEIPEGSRFCPYCGAEQTAASMSEQPADAVQATAETVNEQPADAVQTTAETVNEQPADTAQTASAAPYQDPYNAGDQGAYSYGNSSQNNSYQNNSYQNNNYQNNNYQNSSCQSNGYQNGNYQNTPSYQQGQGDTVNWVPYLVVSIISTLCCCIPFGIVAIVFSAKINSAVTSGNMEEAKKAAKTAKIWIIVAVVAGLIANIAFLVITAMSGAGSYYYYY</sequence>
<feature type="compositionally biased region" description="Low complexity" evidence="5">
    <location>
        <begin position="87"/>
        <end position="130"/>
    </location>
</feature>
<evidence type="ECO:0000313" key="8">
    <source>
        <dbReference type="EMBL" id="HIX48562.1"/>
    </source>
</evidence>
<feature type="transmembrane region" description="Helical" evidence="6">
    <location>
        <begin position="144"/>
        <end position="171"/>
    </location>
</feature>
<keyword evidence="3 6" id="KW-1133">Transmembrane helix</keyword>
<feature type="transmembrane region" description="Helical" evidence="6">
    <location>
        <begin position="192"/>
        <end position="225"/>
    </location>
</feature>
<organism evidence="8 9">
    <name type="scientific">Candidatus Mediterraneibacter caccavium</name>
    <dbReference type="NCBI Taxonomy" id="2838661"/>
    <lineage>
        <taxon>Bacteria</taxon>
        <taxon>Bacillati</taxon>
        <taxon>Bacillota</taxon>
        <taxon>Clostridia</taxon>
        <taxon>Lachnospirales</taxon>
        <taxon>Lachnospiraceae</taxon>
        <taxon>Mediterraneibacter</taxon>
    </lineage>
</organism>
<dbReference type="PANTHER" id="PTHR14948">
    <property type="entry name" value="NG5"/>
    <property type="match status" value="1"/>
</dbReference>
<comment type="subcellular location">
    <subcellularLocation>
        <location evidence="1">Membrane</location>
    </subcellularLocation>
</comment>
<gene>
    <name evidence="8" type="ORF">H9981_06080</name>
</gene>
<feature type="domain" description="Zinc-ribbon" evidence="7">
    <location>
        <begin position="3"/>
        <end position="23"/>
    </location>
</feature>
<evidence type="ECO:0000256" key="3">
    <source>
        <dbReference type="ARBA" id="ARBA00022989"/>
    </source>
</evidence>
<dbReference type="Proteomes" id="UP000824243">
    <property type="component" value="Unassembled WGS sequence"/>
</dbReference>
<protein>
    <submittedName>
        <fullName evidence="8">CD225/dispanin family protein</fullName>
    </submittedName>
</protein>
<reference evidence="8" key="2">
    <citation type="submission" date="2021-04" db="EMBL/GenBank/DDBJ databases">
        <authorList>
            <person name="Gilroy R."/>
        </authorList>
    </citation>
    <scope>NUCLEOTIDE SEQUENCE</scope>
    <source>
        <strain evidence="8">ChiSjej5B23-15282</strain>
    </source>
</reference>
<feature type="compositionally biased region" description="Polar residues" evidence="5">
    <location>
        <begin position="46"/>
        <end position="71"/>
    </location>
</feature>
<evidence type="ECO:0000256" key="2">
    <source>
        <dbReference type="ARBA" id="ARBA00022692"/>
    </source>
</evidence>
<dbReference type="InterPro" id="IPR007593">
    <property type="entry name" value="CD225/Dispanin_fam"/>
</dbReference>
<feature type="region of interest" description="Disordered" evidence="5">
    <location>
        <begin position="46"/>
        <end position="134"/>
    </location>
</feature>
<dbReference type="InterPro" id="IPR026870">
    <property type="entry name" value="Zinc_ribbon_dom"/>
</dbReference>